<reference evidence="1" key="1">
    <citation type="journal article" date="2014" name="Front. Microbiol.">
        <title>High frequency of phylogenetically diverse reductive dehalogenase-homologous genes in deep subseafloor sedimentary metagenomes.</title>
        <authorList>
            <person name="Kawai M."/>
            <person name="Futagami T."/>
            <person name="Toyoda A."/>
            <person name="Takaki Y."/>
            <person name="Nishi S."/>
            <person name="Hori S."/>
            <person name="Arai W."/>
            <person name="Tsubouchi T."/>
            <person name="Morono Y."/>
            <person name="Uchiyama I."/>
            <person name="Ito T."/>
            <person name="Fujiyama A."/>
            <person name="Inagaki F."/>
            <person name="Takami H."/>
        </authorList>
    </citation>
    <scope>NUCLEOTIDE SEQUENCE</scope>
    <source>
        <strain evidence="1">Expedition CK06-06</strain>
    </source>
</reference>
<evidence type="ECO:0000313" key="1">
    <source>
        <dbReference type="EMBL" id="GAI74197.1"/>
    </source>
</evidence>
<name>X1R070_9ZZZZ</name>
<organism evidence="1">
    <name type="scientific">marine sediment metagenome</name>
    <dbReference type="NCBI Taxonomy" id="412755"/>
    <lineage>
        <taxon>unclassified sequences</taxon>
        <taxon>metagenomes</taxon>
        <taxon>ecological metagenomes</taxon>
    </lineage>
</organism>
<feature type="non-terminal residue" evidence="1">
    <location>
        <position position="1"/>
    </location>
</feature>
<accession>X1R070</accession>
<gene>
    <name evidence="1" type="ORF">S12H4_22224</name>
</gene>
<dbReference type="EMBL" id="BARW01011552">
    <property type="protein sequence ID" value="GAI74197.1"/>
    <property type="molecule type" value="Genomic_DNA"/>
</dbReference>
<protein>
    <submittedName>
        <fullName evidence="1">Uncharacterized protein</fullName>
    </submittedName>
</protein>
<dbReference type="AlphaFoldDB" id="X1R070"/>
<sequence length="46" mass="5045">VTRAMRNQDAPSRVEMGNVGLMDSRLFRCPHCGSSLVAREGDGYGF</sequence>
<comment type="caution">
    <text evidence="1">The sequence shown here is derived from an EMBL/GenBank/DDBJ whole genome shotgun (WGS) entry which is preliminary data.</text>
</comment>
<proteinExistence type="predicted"/>